<protein>
    <submittedName>
        <fullName evidence="2">ABC-2 transporter permease</fullName>
    </submittedName>
</protein>
<dbReference type="EMBL" id="DVOF01000205">
    <property type="protein sequence ID" value="HIV03282.1"/>
    <property type="molecule type" value="Genomic_DNA"/>
</dbReference>
<evidence type="ECO:0000313" key="3">
    <source>
        <dbReference type="Proteomes" id="UP000886743"/>
    </source>
</evidence>
<feature type="transmembrane region" description="Helical" evidence="1">
    <location>
        <begin position="191"/>
        <end position="213"/>
    </location>
</feature>
<name>A0A9D1T0P7_9FIRM</name>
<dbReference type="InterPro" id="IPR025699">
    <property type="entry name" value="ABC2_memb-like"/>
</dbReference>
<organism evidence="2 3">
    <name type="scientific">Candidatus Aphodoplasma excrementigallinarum</name>
    <dbReference type="NCBI Taxonomy" id="2840673"/>
    <lineage>
        <taxon>Bacteria</taxon>
        <taxon>Bacillati</taxon>
        <taxon>Bacillota</taxon>
        <taxon>Clostridia</taxon>
        <taxon>Eubacteriales</taxon>
        <taxon>Candidatus Aphodoplasma</taxon>
    </lineage>
</organism>
<comment type="caution">
    <text evidence="2">The sequence shown here is derived from an EMBL/GenBank/DDBJ whole genome shotgun (WGS) entry which is preliminary data.</text>
</comment>
<evidence type="ECO:0000256" key="1">
    <source>
        <dbReference type="SAM" id="Phobius"/>
    </source>
</evidence>
<accession>A0A9D1T0P7</accession>
<dbReference type="AlphaFoldDB" id="A0A9D1T0P7"/>
<dbReference type="PANTHER" id="PTHR41309:SF2">
    <property type="entry name" value="MEMBRANE PROTEIN"/>
    <property type="match status" value="1"/>
</dbReference>
<evidence type="ECO:0000313" key="2">
    <source>
        <dbReference type="EMBL" id="HIV03282.1"/>
    </source>
</evidence>
<keyword evidence="1" id="KW-0472">Membrane</keyword>
<feature type="transmembrane region" description="Helical" evidence="1">
    <location>
        <begin position="151"/>
        <end position="171"/>
    </location>
</feature>
<dbReference type="PANTHER" id="PTHR41309">
    <property type="entry name" value="MEMBRANE PROTEIN-RELATED"/>
    <property type="match status" value="1"/>
</dbReference>
<feature type="transmembrane region" description="Helical" evidence="1">
    <location>
        <begin position="124"/>
        <end position="144"/>
    </location>
</feature>
<dbReference type="Proteomes" id="UP000886743">
    <property type="component" value="Unassembled WGS sequence"/>
</dbReference>
<reference evidence="2" key="1">
    <citation type="submission" date="2020-10" db="EMBL/GenBank/DDBJ databases">
        <authorList>
            <person name="Gilroy R."/>
        </authorList>
    </citation>
    <scope>NUCLEOTIDE SEQUENCE</scope>
    <source>
        <strain evidence="2">4920</strain>
    </source>
</reference>
<reference evidence="2" key="2">
    <citation type="journal article" date="2021" name="PeerJ">
        <title>Extensive microbial diversity within the chicken gut microbiome revealed by metagenomics and culture.</title>
        <authorList>
            <person name="Gilroy R."/>
            <person name="Ravi A."/>
            <person name="Getino M."/>
            <person name="Pursley I."/>
            <person name="Horton D.L."/>
            <person name="Alikhan N.F."/>
            <person name="Baker D."/>
            <person name="Gharbi K."/>
            <person name="Hall N."/>
            <person name="Watson M."/>
            <person name="Adriaenssens E.M."/>
            <person name="Foster-Nyarko E."/>
            <person name="Jarju S."/>
            <person name="Secka A."/>
            <person name="Antonio M."/>
            <person name="Oren A."/>
            <person name="Chaudhuri R.R."/>
            <person name="La Ragione R."/>
            <person name="Hildebrand F."/>
            <person name="Pallen M.J."/>
        </authorList>
    </citation>
    <scope>NUCLEOTIDE SEQUENCE</scope>
    <source>
        <strain evidence="2">4920</strain>
    </source>
</reference>
<dbReference type="Pfam" id="PF13346">
    <property type="entry name" value="ABC2_membrane_5"/>
    <property type="match status" value="1"/>
</dbReference>
<proteinExistence type="predicted"/>
<sequence>MKGLILKDFYSLKMYVRTLIFMVVIYAMLGFFSESASMFSGLVAIVSMILPITSFTYDKYYKWEEYALSLPLRRNQIVLAKYIFTALILLFAFVLTVLLSIAMMYFNEHTLTPQQIWEAGMTNYYTAGILLLLPAILLPVMFRFGPDKGRIALFVVLGAFSLLAVAAAQLVPQLIPGVAQAVTDTLSNERAVIAVLNVLPLITLLLFILSYFLSCKFYQKREL</sequence>
<gene>
    <name evidence="2" type="ORF">IAC74_06870</name>
</gene>
<keyword evidence="1" id="KW-1133">Transmembrane helix</keyword>
<feature type="transmembrane region" description="Helical" evidence="1">
    <location>
        <begin position="38"/>
        <end position="57"/>
    </location>
</feature>
<feature type="transmembrane region" description="Helical" evidence="1">
    <location>
        <begin position="78"/>
        <end position="104"/>
    </location>
</feature>
<feature type="transmembrane region" description="Helical" evidence="1">
    <location>
        <begin position="12"/>
        <end position="32"/>
    </location>
</feature>
<keyword evidence="1" id="KW-0812">Transmembrane</keyword>